<evidence type="ECO:0000313" key="2">
    <source>
        <dbReference type="EMBL" id="KAF1919677.1"/>
    </source>
</evidence>
<proteinExistence type="predicted"/>
<sequence length="245" mass="28006">MALMKAAAYEQWSNTNLRALMKDQKIRVPEIKRRKSWYIATAVKLKLDQAYIAGFLRRLEEDEGKEAEVAQEVEKEEEANLQNKAQREVRDKEPAITHVKQAKAALNLSHVDKADGSDDIRKAIGHPDAADRNRRQLDHDVDMAAKKSASMGFMTEAKYMAKFTLERLHYYLSYTHKQQIADEDKEDMTRLTKYATSLFLSESQVDAWLANHKKSGMSESVDDGGYSNEDLVQMARAAFEESLSR</sequence>
<dbReference type="Proteomes" id="UP000800096">
    <property type="component" value="Unassembled WGS sequence"/>
</dbReference>
<evidence type="ECO:0000313" key="3">
    <source>
        <dbReference type="Proteomes" id="UP000800096"/>
    </source>
</evidence>
<keyword evidence="3" id="KW-1185">Reference proteome</keyword>
<feature type="compositionally biased region" description="Acidic residues" evidence="1">
    <location>
        <begin position="70"/>
        <end position="79"/>
    </location>
</feature>
<organism evidence="2 3">
    <name type="scientific">Ampelomyces quisqualis</name>
    <name type="common">Powdery mildew agent</name>
    <dbReference type="NCBI Taxonomy" id="50730"/>
    <lineage>
        <taxon>Eukaryota</taxon>
        <taxon>Fungi</taxon>
        <taxon>Dikarya</taxon>
        <taxon>Ascomycota</taxon>
        <taxon>Pezizomycotina</taxon>
        <taxon>Dothideomycetes</taxon>
        <taxon>Pleosporomycetidae</taxon>
        <taxon>Pleosporales</taxon>
        <taxon>Pleosporineae</taxon>
        <taxon>Phaeosphaeriaceae</taxon>
        <taxon>Ampelomyces</taxon>
    </lineage>
</organism>
<accession>A0A6A5R0R4</accession>
<gene>
    <name evidence="2" type="ORF">BDU57DRAFT_536627</name>
</gene>
<evidence type="ECO:0000256" key="1">
    <source>
        <dbReference type="SAM" id="MobiDB-lite"/>
    </source>
</evidence>
<dbReference type="EMBL" id="ML979133">
    <property type="protein sequence ID" value="KAF1919677.1"/>
    <property type="molecule type" value="Genomic_DNA"/>
</dbReference>
<reference evidence="2" key="1">
    <citation type="journal article" date="2020" name="Stud. Mycol.">
        <title>101 Dothideomycetes genomes: a test case for predicting lifestyles and emergence of pathogens.</title>
        <authorList>
            <person name="Haridas S."/>
            <person name="Albert R."/>
            <person name="Binder M."/>
            <person name="Bloem J."/>
            <person name="Labutti K."/>
            <person name="Salamov A."/>
            <person name="Andreopoulos B."/>
            <person name="Baker S."/>
            <person name="Barry K."/>
            <person name="Bills G."/>
            <person name="Bluhm B."/>
            <person name="Cannon C."/>
            <person name="Castanera R."/>
            <person name="Culley D."/>
            <person name="Daum C."/>
            <person name="Ezra D."/>
            <person name="Gonzalez J."/>
            <person name="Henrissat B."/>
            <person name="Kuo A."/>
            <person name="Liang C."/>
            <person name="Lipzen A."/>
            <person name="Lutzoni F."/>
            <person name="Magnuson J."/>
            <person name="Mondo S."/>
            <person name="Nolan M."/>
            <person name="Ohm R."/>
            <person name="Pangilinan J."/>
            <person name="Park H.-J."/>
            <person name="Ramirez L."/>
            <person name="Alfaro M."/>
            <person name="Sun H."/>
            <person name="Tritt A."/>
            <person name="Yoshinaga Y."/>
            <person name="Zwiers L.-H."/>
            <person name="Turgeon B."/>
            <person name="Goodwin S."/>
            <person name="Spatafora J."/>
            <person name="Crous P."/>
            <person name="Grigoriev I."/>
        </authorList>
    </citation>
    <scope>NUCLEOTIDE SEQUENCE</scope>
    <source>
        <strain evidence="2">HMLAC05119</strain>
    </source>
</reference>
<dbReference type="AlphaFoldDB" id="A0A6A5R0R4"/>
<feature type="region of interest" description="Disordered" evidence="1">
    <location>
        <begin position="70"/>
        <end position="92"/>
    </location>
</feature>
<protein>
    <submittedName>
        <fullName evidence="2">Uncharacterized protein</fullName>
    </submittedName>
</protein>
<name>A0A6A5R0R4_AMPQU</name>